<reference evidence="2 3" key="1">
    <citation type="journal article" date="2021" name="Sci. Rep.">
        <title>Chromosome anchoring in Senegalese sole (Solea senegalensis) reveals sex-associated markers and genome rearrangements in flatfish.</title>
        <authorList>
            <person name="Guerrero-Cozar I."/>
            <person name="Gomez-Garrido J."/>
            <person name="Berbel C."/>
            <person name="Martinez-Blanch J.F."/>
            <person name="Alioto T."/>
            <person name="Claros M.G."/>
            <person name="Gagnaire P.A."/>
            <person name="Manchado M."/>
        </authorList>
    </citation>
    <scope>NUCLEOTIDE SEQUENCE [LARGE SCALE GENOMIC DNA]</scope>
    <source>
        <strain evidence="2">Sse05_10M</strain>
    </source>
</reference>
<sequence>MTTPTNSDSEHKMTSLQEDVFNRVLSADLWGLTKCFESEFDSEESQENNVFDKKDELGRNALLTASMLGRSAIVRELVRHGAQVNKQTVRGVNGVAMATLQSQIFVSKKQTATTLRILVQSEPNLLGLMKVRS</sequence>
<organism evidence="2 3">
    <name type="scientific">Solea senegalensis</name>
    <name type="common">Senegalese sole</name>
    <dbReference type="NCBI Taxonomy" id="28829"/>
    <lineage>
        <taxon>Eukaryota</taxon>
        <taxon>Metazoa</taxon>
        <taxon>Chordata</taxon>
        <taxon>Craniata</taxon>
        <taxon>Vertebrata</taxon>
        <taxon>Euteleostomi</taxon>
        <taxon>Actinopterygii</taxon>
        <taxon>Neopterygii</taxon>
        <taxon>Teleostei</taxon>
        <taxon>Neoteleostei</taxon>
        <taxon>Acanthomorphata</taxon>
        <taxon>Carangaria</taxon>
        <taxon>Pleuronectiformes</taxon>
        <taxon>Pleuronectoidei</taxon>
        <taxon>Soleidae</taxon>
        <taxon>Solea</taxon>
    </lineage>
</organism>
<keyword evidence="1" id="KW-0040">ANK repeat</keyword>
<proteinExistence type="predicted"/>
<evidence type="ECO:0000313" key="3">
    <source>
        <dbReference type="Proteomes" id="UP000693946"/>
    </source>
</evidence>
<dbReference type="EMBL" id="JAGKHQ010000001">
    <property type="protein sequence ID" value="KAG7526869.1"/>
    <property type="molecule type" value="Genomic_DNA"/>
</dbReference>
<protein>
    <submittedName>
        <fullName evidence="2">Ankyrin repeat domain-containing protein 45</fullName>
    </submittedName>
</protein>
<accession>A0AAV6TBH5</accession>
<name>A0AAV6TBH5_SOLSE</name>
<dbReference type="PROSITE" id="PS50088">
    <property type="entry name" value="ANK_REPEAT"/>
    <property type="match status" value="1"/>
</dbReference>
<evidence type="ECO:0000256" key="1">
    <source>
        <dbReference type="PROSITE-ProRule" id="PRU00023"/>
    </source>
</evidence>
<dbReference type="AlphaFoldDB" id="A0AAV6TBH5"/>
<keyword evidence="3" id="KW-1185">Reference proteome</keyword>
<gene>
    <name evidence="2" type="ORF">JOB18_046136</name>
</gene>
<comment type="caution">
    <text evidence="2">The sequence shown here is derived from an EMBL/GenBank/DDBJ whole genome shotgun (WGS) entry which is preliminary data.</text>
</comment>
<feature type="repeat" description="ANK" evidence="1">
    <location>
        <begin position="57"/>
        <end position="89"/>
    </location>
</feature>
<evidence type="ECO:0000313" key="2">
    <source>
        <dbReference type="EMBL" id="KAG7526869.1"/>
    </source>
</evidence>
<dbReference type="InterPro" id="IPR002110">
    <property type="entry name" value="Ankyrin_rpt"/>
</dbReference>
<dbReference type="Proteomes" id="UP000693946">
    <property type="component" value="Linkage Group LG1"/>
</dbReference>